<sequence>MEIFLKRAEKAFIAKIDEEKTYRYFADIKRALKLIPSQFSRDMRSEIPRLLFKISQSLSDKSSEATEGILKHILIFTQVLRELTDNSRTEIHQVIMKQSQNQYRSLLDLMIKFVEKAEMGEFLENESTFENILIHVFGVKTQVTEFKDTDLFIKRAEKLFFGKIGQTKAIEFSENSILFLKEIDDEIQSYMSSEIAKYLFRFSQNINDLTPKTLESVLKHILLFIKAISDLGGKTIVLINQDIIRRSKKKLRGLFELFKAFLEDVRHGNEIKTEDSTLEDIINHVCGFEEEYIRFTDIGGFLKRAEKIYAEKIGKEKASSYIEHILKLIPKIPDTHRTYIGSDIAKFLLTYSEKIKLIKPEDIKRTLSSTNSFLYSIKELDHLNQEEVNKSILFHSNQKARNLIELYKLFLKKSKETIFKVKEPTFNDILLHAFGLQIGPKTIEEAPPIHKLMMDSHEEFPTAKDHEKWASAIFKAIPRYLEILQNKHGDRILNELWDLTFPMEDIIPKYQNKIAQLPRTDEKPFVAKLLHLLSQQILTDETLDRALTGSVAYIMLARVFIEIFSGKNATIRALKIRNHLEERRKANVERKNDIDYDIQKILEEDFKAIYRKSFILKTIMSIVSNKEYFIKITDLVEEDYPEELVEVYKSQNAVKPIGKQYLDSSLYGEIVIALKFFLKHLDYIKTFYDNFIHDFLTIPLDAKRKLEILKDSFMVLLDLRENLEPNKFYLKNVEIAEHQIYFSIIKYLYEPLLEIFKIVFSILEQKEESFKIVSLPKYLSDEKHENNFKQIQEIENEIKEHLTKGFIDDSDKVKWLKNSLEHRKADVLNFQLIRTLFMKVEEIKEMFLVRMEFSKIIINFLIELKKVHRNLPAVFSQFIGNIEMFDKEIDNFIEQIKNVQNLGFILLSEFETRKKRGIEAKQQLYGLKSNHMFIEHLKGLLEINQKDISISGFKN</sequence>
<dbReference type="AlphaFoldDB" id="A0A0F9S8Q1"/>
<proteinExistence type="predicted"/>
<accession>A0A0F9S8Q1</accession>
<reference evidence="1" key="1">
    <citation type="journal article" date="2015" name="Nature">
        <title>Complex archaea that bridge the gap between prokaryotes and eukaryotes.</title>
        <authorList>
            <person name="Spang A."/>
            <person name="Saw J.H."/>
            <person name="Jorgensen S.L."/>
            <person name="Zaremba-Niedzwiedzka K."/>
            <person name="Martijn J."/>
            <person name="Lind A.E."/>
            <person name="van Eijk R."/>
            <person name="Schleper C."/>
            <person name="Guy L."/>
            <person name="Ettema T.J."/>
        </authorList>
    </citation>
    <scope>NUCLEOTIDE SEQUENCE</scope>
</reference>
<organism evidence="1">
    <name type="scientific">marine sediment metagenome</name>
    <dbReference type="NCBI Taxonomy" id="412755"/>
    <lineage>
        <taxon>unclassified sequences</taxon>
        <taxon>metagenomes</taxon>
        <taxon>ecological metagenomes</taxon>
    </lineage>
</organism>
<evidence type="ECO:0000313" key="1">
    <source>
        <dbReference type="EMBL" id="KKN33361.1"/>
    </source>
</evidence>
<gene>
    <name evidence="1" type="ORF">LCGC14_0804510</name>
</gene>
<dbReference type="EMBL" id="LAZR01002185">
    <property type="protein sequence ID" value="KKN33361.1"/>
    <property type="molecule type" value="Genomic_DNA"/>
</dbReference>
<comment type="caution">
    <text evidence="1">The sequence shown here is derived from an EMBL/GenBank/DDBJ whole genome shotgun (WGS) entry which is preliminary data.</text>
</comment>
<name>A0A0F9S8Q1_9ZZZZ</name>
<protein>
    <submittedName>
        <fullName evidence="1">Uncharacterized protein</fullName>
    </submittedName>
</protein>